<dbReference type="InterPro" id="IPR046947">
    <property type="entry name" value="LytR-like"/>
</dbReference>
<dbReference type="PANTHER" id="PTHR37299">
    <property type="entry name" value="TRANSCRIPTIONAL REGULATOR-RELATED"/>
    <property type="match status" value="1"/>
</dbReference>
<dbReference type="OrthoDB" id="9781059at2"/>
<dbReference type="PIRSF" id="PIRSF031767">
    <property type="entry name" value="MHYE_LytTR"/>
    <property type="match status" value="1"/>
</dbReference>
<feature type="transmembrane region" description="Helical" evidence="2">
    <location>
        <begin position="135"/>
        <end position="152"/>
    </location>
</feature>
<keyword evidence="5" id="KW-1185">Reference proteome</keyword>
<dbReference type="GO" id="GO:0003677">
    <property type="term" value="F:DNA binding"/>
    <property type="evidence" value="ECO:0007669"/>
    <property type="project" value="InterPro"/>
</dbReference>
<feature type="transmembrane region" description="Helical" evidence="2">
    <location>
        <begin position="12"/>
        <end position="30"/>
    </location>
</feature>
<keyword evidence="2" id="KW-0472">Membrane</keyword>
<dbReference type="EMBL" id="VIKS01000004">
    <property type="protein sequence ID" value="TQV88207.1"/>
    <property type="molecule type" value="Genomic_DNA"/>
</dbReference>
<organism evidence="4 5">
    <name type="scientific">Aliikangiella coralliicola</name>
    <dbReference type="NCBI Taxonomy" id="2592383"/>
    <lineage>
        <taxon>Bacteria</taxon>
        <taxon>Pseudomonadati</taxon>
        <taxon>Pseudomonadota</taxon>
        <taxon>Gammaproteobacteria</taxon>
        <taxon>Oceanospirillales</taxon>
        <taxon>Pleioneaceae</taxon>
        <taxon>Aliikangiella</taxon>
    </lineage>
</organism>
<protein>
    <submittedName>
        <fullName evidence="4">LytTR family transcriptional regulator</fullName>
    </submittedName>
</protein>
<evidence type="ECO:0000256" key="2">
    <source>
        <dbReference type="SAM" id="Phobius"/>
    </source>
</evidence>
<evidence type="ECO:0000256" key="1">
    <source>
        <dbReference type="ARBA" id="ARBA00023012"/>
    </source>
</evidence>
<dbReference type="SMART" id="SM00850">
    <property type="entry name" value="LytTR"/>
    <property type="match status" value="1"/>
</dbReference>
<feature type="transmembrane region" description="Helical" evidence="2">
    <location>
        <begin position="50"/>
        <end position="70"/>
    </location>
</feature>
<evidence type="ECO:0000259" key="3">
    <source>
        <dbReference type="PROSITE" id="PS50930"/>
    </source>
</evidence>
<dbReference type="Pfam" id="PF04397">
    <property type="entry name" value="LytTR"/>
    <property type="match status" value="1"/>
</dbReference>
<comment type="caution">
    <text evidence="4">The sequence shown here is derived from an EMBL/GenBank/DDBJ whole genome shotgun (WGS) entry which is preliminary data.</text>
</comment>
<dbReference type="AlphaFoldDB" id="A0A545UFG4"/>
<keyword evidence="2" id="KW-0812">Transmembrane</keyword>
<feature type="transmembrane region" description="Helical" evidence="2">
    <location>
        <begin position="82"/>
        <end position="106"/>
    </location>
</feature>
<dbReference type="GO" id="GO:0000156">
    <property type="term" value="F:phosphorelay response regulator activity"/>
    <property type="evidence" value="ECO:0007669"/>
    <property type="project" value="InterPro"/>
</dbReference>
<reference evidence="4 5" key="1">
    <citation type="submission" date="2019-07" db="EMBL/GenBank/DDBJ databases">
        <title>Draft genome for Aliikangiella sp. M105.</title>
        <authorList>
            <person name="Wang G."/>
        </authorList>
    </citation>
    <scope>NUCLEOTIDE SEQUENCE [LARGE SCALE GENOMIC DNA]</scope>
    <source>
        <strain evidence="4 5">M105</strain>
    </source>
</reference>
<gene>
    <name evidence="4" type="ORF">FLL46_06680</name>
</gene>
<dbReference type="Proteomes" id="UP000315439">
    <property type="component" value="Unassembled WGS sequence"/>
</dbReference>
<dbReference type="PANTHER" id="PTHR37299:SF1">
    <property type="entry name" value="STAGE 0 SPORULATION PROTEIN A HOMOLOG"/>
    <property type="match status" value="1"/>
</dbReference>
<dbReference type="InterPro" id="IPR007492">
    <property type="entry name" value="LytTR_DNA-bd_dom"/>
</dbReference>
<evidence type="ECO:0000313" key="4">
    <source>
        <dbReference type="EMBL" id="TQV88207.1"/>
    </source>
</evidence>
<proteinExistence type="predicted"/>
<dbReference type="InterPro" id="IPR012379">
    <property type="entry name" value="LytTR_MHYE"/>
</dbReference>
<accession>A0A545UFG4</accession>
<dbReference type="PROSITE" id="PS50930">
    <property type="entry name" value="HTH_LYTTR"/>
    <property type="match status" value="1"/>
</dbReference>
<dbReference type="Gene3D" id="2.40.50.1020">
    <property type="entry name" value="LytTr DNA-binding domain"/>
    <property type="match status" value="1"/>
</dbReference>
<evidence type="ECO:0000313" key="5">
    <source>
        <dbReference type="Proteomes" id="UP000315439"/>
    </source>
</evidence>
<keyword evidence="1" id="KW-0902">Two-component regulatory system</keyword>
<sequence length="280" mass="32951">MNWQLFNRYEHYYIALFWISITSLQAWINAESVIADYARLEIPIEAWQPYSWEFSSQFVSVLLIPLIILFNRKFSLSGPNITRGIIGHVIFSVVFSLSHVVGMVLIRKLTYSLMGSHYDFGDWSNELLYEYRKDVYSYIWIIAIIYAYRFIVSRLRGEATVIATGEDTPEPEHPERLLVKKLGKEFIIKVSDINWVEAAGNYMNLHVDNRVYPLRETMAGLERKLNPKHFARIHRSFMVNIDNIEEINPLDSGDFRIRLKCGKVLNFSRRYREKVKDRLA</sequence>
<name>A0A545UFG4_9GAMM</name>
<keyword evidence="2" id="KW-1133">Transmembrane helix</keyword>
<dbReference type="RefSeq" id="WP_142892716.1">
    <property type="nucleotide sequence ID" value="NZ_ML660162.1"/>
</dbReference>
<feature type="domain" description="HTH LytTR-type" evidence="3">
    <location>
        <begin position="177"/>
        <end position="280"/>
    </location>
</feature>